<dbReference type="InterPro" id="IPR011991">
    <property type="entry name" value="ArsR-like_HTH"/>
</dbReference>
<dbReference type="SUPFAM" id="SSF46785">
    <property type="entry name" value="Winged helix' DNA-binding domain"/>
    <property type="match status" value="1"/>
</dbReference>
<evidence type="ECO:0000313" key="5">
    <source>
        <dbReference type="EMBL" id="MDC7683554.1"/>
    </source>
</evidence>
<dbReference type="InterPro" id="IPR001845">
    <property type="entry name" value="HTH_ArsR_DNA-bd_dom"/>
</dbReference>
<feature type="domain" description="HTH arsR-type" evidence="4">
    <location>
        <begin position="1"/>
        <end position="90"/>
    </location>
</feature>
<evidence type="ECO:0000259" key="4">
    <source>
        <dbReference type="PROSITE" id="PS50987"/>
    </source>
</evidence>
<accession>A0ABT5HU32</accession>
<keyword evidence="2" id="KW-0238">DNA-binding</keyword>
<dbReference type="NCBIfam" id="NF033788">
    <property type="entry name" value="HTH_metalloreg"/>
    <property type="match status" value="1"/>
</dbReference>
<dbReference type="CDD" id="cd00090">
    <property type="entry name" value="HTH_ARSR"/>
    <property type="match status" value="1"/>
</dbReference>
<dbReference type="RefSeq" id="WP_272748024.1">
    <property type="nucleotide sequence ID" value="NZ_JAQQKX010000007.1"/>
</dbReference>
<dbReference type="PRINTS" id="PR00778">
    <property type="entry name" value="HTHARSR"/>
</dbReference>
<dbReference type="SMART" id="SM00418">
    <property type="entry name" value="HTH_ARSR"/>
    <property type="match status" value="1"/>
</dbReference>
<dbReference type="Pfam" id="PF12840">
    <property type="entry name" value="HTH_20"/>
    <property type="match status" value="1"/>
</dbReference>
<reference evidence="5 6" key="1">
    <citation type="submission" date="2023-01" db="EMBL/GenBank/DDBJ databases">
        <title>Novel species of the genus Asticcacaulis isolated from rivers.</title>
        <authorList>
            <person name="Lu H."/>
        </authorList>
    </citation>
    <scope>NUCLEOTIDE SEQUENCE [LARGE SCALE GENOMIC DNA]</scope>
    <source>
        <strain evidence="5 6">BYS171W</strain>
    </source>
</reference>
<evidence type="ECO:0000256" key="1">
    <source>
        <dbReference type="ARBA" id="ARBA00023015"/>
    </source>
</evidence>
<dbReference type="Proteomes" id="UP001214854">
    <property type="component" value="Unassembled WGS sequence"/>
</dbReference>
<dbReference type="Gene3D" id="1.10.10.10">
    <property type="entry name" value="Winged helix-like DNA-binding domain superfamily/Winged helix DNA-binding domain"/>
    <property type="match status" value="1"/>
</dbReference>
<evidence type="ECO:0000256" key="2">
    <source>
        <dbReference type="ARBA" id="ARBA00023125"/>
    </source>
</evidence>
<keyword evidence="6" id="KW-1185">Reference proteome</keyword>
<dbReference type="InterPro" id="IPR036390">
    <property type="entry name" value="WH_DNA-bd_sf"/>
</dbReference>
<organism evidence="5 6">
    <name type="scientific">Asticcacaulis aquaticus</name>
    <dbReference type="NCBI Taxonomy" id="2984212"/>
    <lineage>
        <taxon>Bacteria</taxon>
        <taxon>Pseudomonadati</taxon>
        <taxon>Pseudomonadota</taxon>
        <taxon>Alphaproteobacteria</taxon>
        <taxon>Caulobacterales</taxon>
        <taxon>Caulobacteraceae</taxon>
        <taxon>Asticcacaulis</taxon>
    </lineage>
</organism>
<evidence type="ECO:0000313" key="6">
    <source>
        <dbReference type="Proteomes" id="UP001214854"/>
    </source>
</evidence>
<dbReference type="InterPro" id="IPR051081">
    <property type="entry name" value="HTH_MetalResp_TranReg"/>
</dbReference>
<evidence type="ECO:0000256" key="3">
    <source>
        <dbReference type="ARBA" id="ARBA00023163"/>
    </source>
</evidence>
<dbReference type="PANTHER" id="PTHR33154:SF33">
    <property type="entry name" value="TRANSCRIPTIONAL REPRESSOR SDPR"/>
    <property type="match status" value="1"/>
</dbReference>
<keyword evidence="1" id="KW-0805">Transcription regulation</keyword>
<protein>
    <submittedName>
        <fullName evidence="5">Metalloregulator ArsR/SmtB family transcription factor</fullName>
    </submittedName>
</protein>
<keyword evidence="3" id="KW-0804">Transcription</keyword>
<sequence>MDSFTALADPTRRRIIEHLAAAPQLPAGDIAARFTLSKPAISQHLNALKAANLVTVEVRGQQRIYRLNREGLDEMDQWIARTRAHWTRALDTLETLLMTENPHE</sequence>
<dbReference type="EMBL" id="JAQQKX010000007">
    <property type="protein sequence ID" value="MDC7683554.1"/>
    <property type="molecule type" value="Genomic_DNA"/>
</dbReference>
<gene>
    <name evidence="5" type="ORF">PQU92_09720</name>
</gene>
<name>A0ABT5HU32_9CAUL</name>
<dbReference type="PANTHER" id="PTHR33154">
    <property type="entry name" value="TRANSCRIPTIONAL REGULATOR, ARSR FAMILY"/>
    <property type="match status" value="1"/>
</dbReference>
<comment type="caution">
    <text evidence="5">The sequence shown here is derived from an EMBL/GenBank/DDBJ whole genome shotgun (WGS) entry which is preliminary data.</text>
</comment>
<proteinExistence type="predicted"/>
<dbReference type="InterPro" id="IPR036388">
    <property type="entry name" value="WH-like_DNA-bd_sf"/>
</dbReference>
<dbReference type="PROSITE" id="PS50987">
    <property type="entry name" value="HTH_ARSR_2"/>
    <property type="match status" value="1"/>
</dbReference>